<keyword evidence="15" id="KW-1185">Reference proteome</keyword>
<dbReference type="GO" id="GO:0005524">
    <property type="term" value="F:ATP binding"/>
    <property type="evidence" value="ECO:0007669"/>
    <property type="project" value="UniProtKB-UniRule"/>
</dbReference>
<evidence type="ECO:0000256" key="10">
    <source>
        <dbReference type="PROSITE-ProRule" id="PRU10141"/>
    </source>
</evidence>
<proteinExistence type="inferred from homology"/>
<dbReference type="PROSITE" id="PS00107">
    <property type="entry name" value="PROTEIN_KINASE_ATP"/>
    <property type="match status" value="1"/>
</dbReference>
<dbReference type="InterPro" id="IPR017441">
    <property type="entry name" value="Protein_kinase_ATP_BS"/>
</dbReference>
<feature type="region of interest" description="Disordered" evidence="11">
    <location>
        <begin position="75"/>
        <end position="94"/>
    </location>
</feature>
<dbReference type="InterPro" id="IPR051138">
    <property type="entry name" value="PIM_Ser/Thr_kinase"/>
</dbReference>
<keyword evidence="6" id="KW-0418">Kinase</keyword>
<dbReference type="GO" id="GO:0043066">
    <property type="term" value="P:negative regulation of apoptotic process"/>
    <property type="evidence" value="ECO:0007669"/>
    <property type="project" value="TreeGrafter"/>
</dbReference>
<accession>A0A9W7WJQ5</accession>
<dbReference type="GO" id="GO:0004674">
    <property type="term" value="F:protein serine/threonine kinase activity"/>
    <property type="evidence" value="ECO:0007669"/>
    <property type="project" value="UniProtKB-KW"/>
</dbReference>
<gene>
    <name evidence="14" type="ORF">IRJ41_000138</name>
</gene>
<dbReference type="InterPro" id="IPR011009">
    <property type="entry name" value="Kinase-like_dom_sf"/>
</dbReference>
<sequence length="428" mass="49546">AGTTLIILLIVNMSHVQLLCNNENCKKCYINKDKDQDEQDFKAWDEKSFNLSQFVEDFRLSSFSVWDERHEAEEQISQIHRPDTEDDGEEEHQDEQEVVQELLKLISKEEWKKRLIANTEDVPNHYKIGKQLGKGGYGSVYEAERRSDGLQVALKYVQKTNNMKFLRVPGHRKALPAEVAIMMIMQKKFIIPEILQLPECWSDREFSDELCLLMRYSLQFKDKKRIKVKNMHKHDWFQMLSRPTAVRPADEMKSSSSNSSVRDYELIILPSVHYRTSTRHQHLRRPPFIICDGILDMGSACCTAQKVPFPEAPTFSRQQRLLQKSNRLVPRVLLHSNSDNDLIVNAVSTQQLASRCFLPQLMQSDPNRRVKMMGHSNRSIQSSYSLSAICLGEDQSSKKKSDCVTEQKTVILHKQENEGFGFVLRGVK</sequence>
<dbReference type="EMBL" id="JAFHDT010000012">
    <property type="protein sequence ID" value="KAI7802099.1"/>
    <property type="molecule type" value="Genomic_DNA"/>
</dbReference>
<evidence type="ECO:0000256" key="4">
    <source>
        <dbReference type="ARBA" id="ARBA00022679"/>
    </source>
</evidence>
<dbReference type="PANTHER" id="PTHR22984">
    <property type="entry name" value="SERINE/THREONINE-PROTEIN KINASE PIM"/>
    <property type="match status" value="1"/>
</dbReference>
<comment type="caution">
    <text evidence="14">The sequence shown here is derived from an EMBL/GenBank/DDBJ whole genome shotgun (WGS) entry which is preliminary data.</text>
</comment>
<evidence type="ECO:0000256" key="11">
    <source>
        <dbReference type="SAM" id="MobiDB-lite"/>
    </source>
</evidence>
<comment type="catalytic activity">
    <reaction evidence="9">
        <text>L-seryl-[protein] + ATP = O-phospho-L-seryl-[protein] + ADP + H(+)</text>
        <dbReference type="Rhea" id="RHEA:17989"/>
        <dbReference type="Rhea" id="RHEA-COMP:9863"/>
        <dbReference type="Rhea" id="RHEA-COMP:11604"/>
        <dbReference type="ChEBI" id="CHEBI:15378"/>
        <dbReference type="ChEBI" id="CHEBI:29999"/>
        <dbReference type="ChEBI" id="CHEBI:30616"/>
        <dbReference type="ChEBI" id="CHEBI:83421"/>
        <dbReference type="ChEBI" id="CHEBI:456216"/>
        <dbReference type="EC" id="2.7.11.1"/>
    </reaction>
</comment>
<keyword evidence="4" id="KW-0808">Transferase</keyword>
<dbReference type="EC" id="2.7.11.1" evidence="2"/>
<dbReference type="InterPro" id="IPR000719">
    <property type="entry name" value="Prot_kinase_dom"/>
</dbReference>
<evidence type="ECO:0000313" key="15">
    <source>
        <dbReference type="Proteomes" id="UP001059041"/>
    </source>
</evidence>
<dbReference type="SMART" id="SM00220">
    <property type="entry name" value="S_TKc"/>
    <property type="match status" value="1"/>
</dbReference>
<evidence type="ECO:0000256" key="6">
    <source>
        <dbReference type="ARBA" id="ARBA00022777"/>
    </source>
</evidence>
<name>A0A9W7WJQ5_TRIRA</name>
<evidence type="ECO:0000256" key="5">
    <source>
        <dbReference type="ARBA" id="ARBA00022741"/>
    </source>
</evidence>
<comment type="similarity">
    <text evidence="1">Belongs to the protein kinase superfamily. CAMK Ser/Thr protein kinase family. PIM subfamily.</text>
</comment>
<evidence type="ECO:0000256" key="7">
    <source>
        <dbReference type="ARBA" id="ARBA00022840"/>
    </source>
</evidence>
<keyword evidence="5 10" id="KW-0547">Nucleotide-binding</keyword>
<feature type="domain" description="Protein kinase" evidence="13">
    <location>
        <begin position="126"/>
        <end position="410"/>
    </location>
</feature>
<evidence type="ECO:0000313" key="14">
    <source>
        <dbReference type="EMBL" id="KAI7802099.1"/>
    </source>
</evidence>
<dbReference type="GO" id="GO:0005737">
    <property type="term" value="C:cytoplasm"/>
    <property type="evidence" value="ECO:0007669"/>
    <property type="project" value="TreeGrafter"/>
</dbReference>
<keyword evidence="12" id="KW-0732">Signal</keyword>
<evidence type="ECO:0000256" key="12">
    <source>
        <dbReference type="SAM" id="SignalP"/>
    </source>
</evidence>
<feature type="signal peptide" evidence="12">
    <location>
        <begin position="1"/>
        <end position="18"/>
    </location>
</feature>
<dbReference type="Proteomes" id="UP001059041">
    <property type="component" value="Linkage Group LG12"/>
</dbReference>
<dbReference type="SUPFAM" id="SSF56112">
    <property type="entry name" value="Protein kinase-like (PK-like)"/>
    <property type="match status" value="1"/>
</dbReference>
<feature type="chain" id="PRO_5040979904" description="non-specific serine/threonine protein kinase" evidence="12">
    <location>
        <begin position="19"/>
        <end position="428"/>
    </location>
</feature>
<evidence type="ECO:0000256" key="3">
    <source>
        <dbReference type="ARBA" id="ARBA00022527"/>
    </source>
</evidence>
<keyword evidence="3" id="KW-0723">Serine/threonine-protein kinase</keyword>
<feature type="non-terminal residue" evidence="14">
    <location>
        <position position="428"/>
    </location>
</feature>
<dbReference type="Gene3D" id="3.30.200.20">
    <property type="entry name" value="Phosphorylase Kinase, domain 1"/>
    <property type="match status" value="1"/>
</dbReference>
<reference evidence="14" key="1">
    <citation type="submission" date="2021-02" db="EMBL/GenBank/DDBJ databases">
        <title>Comparative genomics reveals that relaxation of natural selection precedes convergent phenotypic evolution of cavefish.</title>
        <authorList>
            <person name="Peng Z."/>
        </authorList>
    </citation>
    <scope>NUCLEOTIDE SEQUENCE</scope>
    <source>
        <tissue evidence="14">Muscle</tissue>
    </source>
</reference>
<evidence type="ECO:0000256" key="8">
    <source>
        <dbReference type="ARBA" id="ARBA00047899"/>
    </source>
</evidence>
<protein>
    <recommendedName>
        <fullName evidence="2">non-specific serine/threonine protein kinase</fullName>
        <ecNumber evidence="2">2.7.11.1</ecNumber>
    </recommendedName>
</protein>
<comment type="catalytic activity">
    <reaction evidence="8">
        <text>L-threonyl-[protein] + ATP = O-phospho-L-threonyl-[protein] + ADP + H(+)</text>
        <dbReference type="Rhea" id="RHEA:46608"/>
        <dbReference type="Rhea" id="RHEA-COMP:11060"/>
        <dbReference type="Rhea" id="RHEA-COMP:11605"/>
        <dbReference type="ChEBI" id="CHEBI:15378"/>
        <dbReference type="ChEBI" id="CHEBI:30013"/>
        <dbReference type="ChEBI" id="CHEBI:30616"/>
        <dbReference type="ChEBI" id="CHEBI:61977"/>
        <dbReference type="ChEBI" id="CHEBI:456216"/>
        <dbReference type="EC" id="2.7.11.1"/>
    </reaction>
</comment>
<evidence type="ECO:0000256" key="1">
    <source>
        <dbReference type="ARBA" id="ARBA00005505"/>
    </source>
</evidence>
<feature type="non-terminal residue" evidence="14">
    <location>
        <position position="1"/>
    </location>
</feature>
<evidence type="ECO:0000259" key="13">
    <source>
        <dbReference type="PROSITE" id="PS50011"/>
    </source>
</evidence>
<dbReference type="PANTHER" id="PTHR22984:SF11">
    <property type="entry name" value="AURORA KINASE-RELATED"/>
    <property type="match status" value="1"/>
</dbReference>
<evidence type="ECO:0000256" key="9">
    <source>
        <dbReference type="ARBA" id="ARBA00048679"/>
    </source>
</evidence>
<dbReference type="AlphaFoldDB" id="A0A9W7WJQ5"/>
<feature type="binding site" evidence="10">
    <location>
        <position position="155"/>
    </location>
    <ligand>
        <name>ATP</name>
        <dbReference type="ChEBI" id="CHEBI:30616"/>
    </ligand>
</feature>
<dbReference type="PROSITE" id="PS50011">
    <property type="entry name" value="PROTEIN_KINASE_DOM"/>
    <property type="match status" value="1"/>
</dbReference>
<feature type="compositionally biased region" description="Acidic residues" evidence="11">
    <location>
        <begin position="84"/>
        <end position="94"/>
    </location>
</feature>
<dbReference type="GO" id="GO:0007346">
    <property type="term" value="P:regulation of mitotic cell cycle"/>
    <property type="evidence" value="ECO:0007669"/>
    <property type="project" value="TreeGrafter"/>
</dbReference>
<organism evidence="14 15">
    <name type="scientific">Triplophysa rosa</name>
    <name type="common">Cave loach</name>
    <dbReference type="NCBI Taxonomy" id="992332"/>
    <lineage>
        <taxon>Eukaryota</taxon>
        <taxon>Metazoa</taxon>
        <taxon>Chordata</taxon>
        <taxon>Craniata</taxon>
        <taxon>Vertebrata</taxon>
        <taxon>Euteleostomi</taxon>
        <taxon>Actinopterygii</taxon>
        <taxon>Neopterygii</taxon>
        <taxon>Teleostei</taxon>
        <taxon>Ostariophysi</taxon>
        <taxon>Cypriniformes</taxon>
        <taxon>Nemacheilidae</taxon>
        <taxon>Triplophysa</taxon>
    </lineage>
</organism>
<keyword evidence="7 10" id="KW-0067">ATP-binding</keyword>
<evidence type="ECO:0000256" key="2">
    <source>
        <dbReference type="ARBA" id="ARBA00012513"/>
    </source>
</evidence>